<dbReference type="Gene3D" id="3.10.20.370">
    <property type="match status" value="1"/>
</dbReference>
<dbReference type="InterPro" id="IPR043502">
    <property type="entry name" value="DNA/RNA_pol_sf"/>
</dbReference>
<evidence type="ECO:0000259" key="7">
    <source>
        <dbReference type="PROSITE" id="PS50950"/>
    </source>
</evidence>
<keyword evidence="1" id="KW-0479">Metal-binding</keyword>
<dbReference type="PANTHER" id="PTHR33064">
    <property type="entry name" value="POL PROTEIN"/>
    <property type="match status" value="1"/>
</dbReference>
<name>A0A8S1DAF7_9INSE</name>
<dbReference type="InterPro" id="IPR051320">
    <property type="entry name" value="Viral_Replic_Matur_Polypro"/>
</dbReference>
<feature type="domain" description="Reverse transcriptase" evidence="6">
    <location>
        <begin position="154"/>
        <end position="337"/>
    </location>
</feature>
<keyword evidence="4 5" id="KW-0238">DNA-binding</keyword>
<dbReference type="OrthoDB" id="420169at2759"/>
<reference evidence="8 9" key="1">
    <citation type="submission" date="2020-04" db="EMBL/GenBank/DDBJ databases">
        <authorList>
            <person name="Alioto T."/>
            <person name="Alioto T."/>
            <person name="Gomez Garrido J."/>
        </authorList>
    </citation>
    <scope>NUCLEOTIDE SEQUENCE [LARGE SCALE GENOMIC DNA]</scope>
</reference>
<dbReference type="InterPro" id="IPR006612">
    <property type="entry name" value="THAP_Znf"/>
</dbReference>
<keyword evidence="2 5" id="KW-0863">Zinc-finger</keyword>
<evidence type="ECO:0000256" key="2">
    <source>
        <dbReference type="ARBA" id="ARBA00022771"/>
    </source>
</evidence>
<dbReference type="InterPro" id="IPR043128">
    <property type="entry name" value="Rev_trsase/Diguanyl_cyclase"/>
</dbReference>
<keyword evidence="3" id="KW-0862">Zinc</keyword>
<sequence length="547" mass="61347">MAYLTLVKPKLFYGTPAWHPAWTKTNTEKMTRTQNKALLYIHGRHVPPPEKQNMLSVPAQLAYNDLLFFKKSLCGLTEYNAMARITEGRVHRGDDPLHPRLQQPPARTELGQNAFDYRIVAEWNAAPPAIKDCSAAQFPAVCKKVIEDTIQEMLGLGVIVPSNSEWSAPLLLVRKKSTDGTLKWRPCVDFRALNQVTKTLIRPYPHVQEVLDRFGGSKIFTILDLTNGFWQLPLKEDSQDKTAFACHAGQFQFTRLPYGVKNGPPSFSYWIQKGFSDMIGKGLEVFVDDFCIHASNMEAMKTRLVKVLTRAIELGIVFSSQKCQLAKKEAQFLGFMLSEVGVRERSPSSNGMNDTKRDKILGLMDTALAFPDFSKEFHLTTDASARAEAGVLEQEETSGVRKPVGFYSAKLAGAQTRYSALSQSPCPSHTQSLIKMVVCAKCKRKQTSGTSLFKFPMNDPARLKMWELFIGENFVAKPSSRLCQNEFHKNLLSVSRRGLITGAVPGKTHHEEEVQSTTRDEEEHCLPELTDAMKLIEEESGHETKGL</sequence>
<dbReference type="GO" id="GO:0003677">
    <property type="term" value="F:DNA binding"/>
    <property type="evidence" value="ECO:0007669"/>
    <property type="project" value="UniProtKB-UniRule"/>
</dbReference>
<evidence type="ECO:0008006" key="10">
    <source>
        <dbReference type="Google" id="ProtNLM"/>
    </source>
</evidence>
<dbReference type="Gene3D" id="3.30.70.270">
    <property type="match status" value="1"/>
</dbReference>
<dbReference type="InterPro" id="IPR041577">
    <property type="entry name" value="RT_RNaseH_2"/>
</dbReference>
<dbReference type="PROSITE" id="PS50878">
    <property type="entry name" value="RT_POL"/>
    <property type="match status" value="1"/>
</dbReference>
<comment type="caution">
    <text evidence="8">The sequence shown here is derived from an EMBL/GenBank/DDBJ whole genome shotgun (WGS) entry which is preliminary data.</text>
</comment>
<dbReference type="Proteomes" id="UP000494165">
    <property type="component" value="Unassembled WGS sequence"/>
</dbReference>
<organism evidence="8 9">
    <name type="scientific">Cloeon dipterum</name>
    <dbReference type="NCBI Taxonomy" id="197152"/>
    <lineage>
        <taxon>Eukaryota</taxon>
        <taxon>Metazoa</taxon>
        <taxon>Ecdysozoa</taxon>
        <taxon>Arthropoda</taxon>
        <taxon>Hexapoda</taxon>
        <taxon>Insecta</taxon>
        <taxon>Pterygota</taxon>
        <taxon>Palaeoptera</taxon>
        <taxon>Ephemeroptera</taxon>
        <taxon>Pisciforma</taxon>
        <taxon>Baetidae</taxon>
        <taxon>Cloeon</taxon>
    </lineage>
</organism>
<evidence type="ECO:0000259" key="6">
    <source>
        <dbReference type="PROSITE" id="PS50878"/>
    </source>
</evidence>
<proteinExistence type="predicted"/>
<dbReference type="CDD" id="cd01647">
    <property type="entry name" value="RT_LTR"/>
    <property type="match status" value="1"/>
</dbReference>
<dbReference type="PROSITE" id="PS50950">
    <property type="entry name" value="ZF_THAP"/>
    <property type="match status" value="1"/>
</dbReference>
<dbReference type="Pfam" id="PF00078">
    <property type="entry name" value="RVT_1"/>
    <property type="match status" value="1"/>
</dbReference>
<dbReference type="GO" id="GO:0071897">
    <property type="term" value="P:DNA biosynthetic process"/>
    <property type="evidence" value="ECO:0007669"/>
    <property type="project" value="UniProtKB-ARBA"/>
</dbReference>
<feature type="domain" description="THAP-type" evidence="7">
    <location>
        <begin position="434"/>
        <end position="508"/>
    </location>
</feature>
<dbReference type="EMBL" id="CADEPI010000142">
    <property type="protein sequence ID" value="CAB3377299.1"/>
    <property type="molecule type" value="Genomic_DNA"/>
</dbReference>
<dbReference type="GO" id="GO:0008270">
    <property type="term" value="F:zinc ion binding"/>
    <property type="evidence" value="ECO:0007669"/>
    <property type="project" value="UniProtKB-KW"/>
</dbReference>
<dbReference type="Pfam" id="PF17919">
    <property type="entry name" value="RT_RNaseH_2"/>
    <property type="match status" value="1"/>
</dbReference>
<evidence type="ECO:0000313" key="9">
    <source>
        <dbReference type="Proteomes" id="UP000494165"/>
    </source>
</evidence>
<dbReference type="Pfam" id="PF05485">
    <property type="entry name" value="THAP"/>
    <property type="match status" value="1"/>
</dbReference>
<evidence type="ECO:0000256" key="4">
    <source>
        <dbReference type="ARBA" id="ARBA00023125"/>
    </source>
</evidence>
<keyword evidence="9" id="KW-1185">Reference proteome</keyword>
<accession>A0A8S1DAF7</accession>
<dbReference type="InterPro" id="IPR000477">
    <property type="entry name" value="RT_dom"/>
</dbReference>
<dbReference type="SUPFAM" id="SSF56672">
    <property type="entry name" value="DNA/RNA polymerases"/>
    <property type="match status" value="1"/>
</dbReference>
<dbReference type="SMART" id="SM00692">
    <property type="entry name" value="DM3"/>
    <property type="match status" value="1"/>
</dbReference>
<protein>
    <recommendedName>
        <fullName evidence="10">Reverse transcriptase domain-containing protein</fullName>
    </recommendedName>
</protein>
<evidence type="ECO:0000313" key="8">
    <source>
        <dbReference type="EMBL" id="CAB3377299.1"/>
    </source>
</evidence>
<dbReference type="AlphaFoldDB" id="A0A8S1DAF7"/>
<evidence type="ECO:0000256" key="3">
    <source>
        <dbReference type="ARBA" id="ARBA00022833"/>
    </source>
</evidence>
<gene>
    <name evidence="8" type="ORF">CLODIP_2_CD07137</name>
</gene>
<dbReference type="Gene3D" id="3.10.10.10">
    <property type="entry name" value="HIV Type 1 Reverse Transcriptase, subunit A, domain 1"/>
    <property type="match status" value="1"/>
</dbReference>
<dbReference type="PANTHER" id="PTHR33064:SF37">
    <property type="entry name" value="RIBONUCLEASE H"/>
    <property type="match status" value="1"/>
</dbReference>
<evidence type="ECO:0000256" key="5">
    <source>
        <dbReference type="PROSITE-ProRule" id="PRU00309"/>
    </source>
</evidence>
<evidence type="ECO:0000256" key="1">
    <source>
        <dbReference type="ARBA" id="ARBA00022723"/>
    </source>
</evidence>